<organism evidence="1">
    <name type="scientific">hydrothermal vent metagenome</name>
    <dbReference type="NCBI Taxonomy" id="652676"/>
    <lineage>
        <taxon>unclassified sequences</taxon>
        <taxon>metagenomes</taxon>
        <taxon>ecological metagenomes</taxon>
    </lineage>
</organism>
<protein>
    <recommendedName>
        <fullName evidence="2">Asparagine synthetase domain-containing protein</fullName>
    </recommendedName>
</protein>
<dbReference type="AlphaFoldDB" id="A0A3B0RVX9"/>
<dbReference type="EMBL" id="UOED01000102">
    <property type="protein sequence ID" value="VAV95612.1"/>
    <property type="molecule type" value="Genomic_DNA"/>
</dbReference>
<dbReference type="SUPFAM" id="SSF52402">
    <property type="entry name" value="Adenine nucleotide alpha hydrolases-like"/>
    <property type="match status" value="1"/>
</dbReference>
<sequence>MGDFLLYHKDRVSQISVQKALSSLARQGSVNPRLAGHHSYVLQVFPKQKSPLDNFFEDEQGNFCGASGCFIYKGRMGKEALTRFLADFNPDRYEPEDFSGLFTLIIRKNDRLHLITDPMGGNRVYQNDTKNLWSSSFLSAAAASDHLTPNPQAIYEYAFQETTYGGDTVFKEVTCLDSLKIFEVTPDGLIARPKNLAFDFSPSPASGPQLVEEAAALLREGVRPVANVFGDKIRTALSGGYDSRLMLALLQDSGSRPQVYVYGPDDSPDVRVAKRISAGSGFPLRHINKADYPRLSGAEYAAAIEDNFHGLDGLPGEGIFDFGANMDTRRQRADHGHMVFNGGGGEIFRNFFYLPQGQFTINGLINCFYSRYSTGICQDIFNEQDYRDALHDKIRTALGATSDLLNREQVEYAYPAFRLRYWTARDNNNNTRLGPYLTPFISYPLIRLALTIPLAHKNHGVFQAAVIKAISPELAAYPSDYGYAFDEPVPLKVKIKNYLTYYRPTVLRRYSYAIQHRMRELTLPDTLAGQYKTPHMSRYFKLDEIKDAGLLGRVYTLEYLFTHFGL</sequence>
<gene>
    <name evidence="1" type="ORF">MNBD_ALPHA02-405</name>
</gene>
<evidence type="ECO:0000313" key="1">
    <source>
        <dbReference type="EMBL" id="VAV95612.1"/>
    </source>
</evidence>
<evidence type="ECO:0008006" key="2">
    <source>
        <dbReference type="Google" id="ProtNLM"/>
    </source>
</evidence>
<name>A0A3B0RVX9_9ZZZZ</name>
<reference evidence="1" key="1">
    <citation type="submission" date="2018-06" db="EMBL/GenBank/DDBJ databases">
        <authorList>
            <person name="Zhirakovskaya E."/>
        </authorList>
    </citation>
    <scope>NUCLEOTIDE SEQUENCE</scope>
</reference>
<dbReference type="Gene3D" id="3.40.50.620">
    <property type="entry name" value="HUPs"/>
    <property type="match status" value="1"/>
</dbReference>
<proteinExistence type="predicted"/>
<accession>A0A3B0RVX9</accession>
<dbReference type="InterPro" id="IPR014729">
    <property type="entry name" value="Rossmann-like_a/b/a_fold"/>
</dbReference>